<evidence type="ECO:0000313" key="5">
    <source>
        <dbReference type="Proteomes" id="UP001213907"/>
    </source>
</evidence>
<dbReference type="EMBL" id="CP113162">
    <property type="protein sequence ID" value="WEF52993.1"/>
    <property type="molecule type" value="Genomic_DNA"/>
</dbReference>
<feature type="transmembrane region" description="Helical" evidence="1">
    <location>
        <begin position="12"/>
        <end position="28"/>
    </location>
</feature>
<gene>
    <name evidence="4" type="ORF">AFIC_001508</name>
</gene>
<dbReference type="Pfam" id="PF19040">
    <property type="entry name" value="SGNH"/>
    <property type="match status" value="1"/>
</dbReference>
<protein>
    <submittedName>
        <fullName evidence="4">Acyltransferase</fullName>
    </submittedName>
</protein>
<evidence type="ECO:0000313" key="4">
    <source>
        <dbReference type="EMBL" id="WEF52993.1"/>
    </source>
</evidence>
<feature type="transmembrane region" description="Helical" evidence="1">
    <location>
        <begin position="275"/>
        <end position="296"/>
    </location>
</feature>
<keyword evidence="1" id="KW-1133">Transmembrane helix</keyword>
<keyword evidence="4" id="KW-0012">Acyltransferase</keyword>
<feature type="transmembrane region" description="Helical" evidence="1">
    <location>
        <begin position="74"/>
        <end position="94"/>
    </location>
</feature>
<keyword evidence="4" id="KW-0808">Transferase</keyword>
<feature type="transmembrane region" description="Helical" evidence="1">
    <location>
        <begin position="34"/>
        <end position="53"/>
    </location>
</feature>
<sequence>MSLPYRRDVDGLRAVAVLFVVGFHYFPSVFRGGFVGVDVFFVISGFLITGLIRQDVAAGRFSVAAFYGRRIRRIFPALVLVLLVSLGMGFLFMLPDAYRALGLNSAASAGFVANIALYLQQNYFAPSAEFNPLLHIWSLGVEEQFYLVWPLVLMLLVRHRAALAVAIGLAVLSFGVNVAQTASNPVAAFFLPFSRFWELGAGAVLALLHARVGRPVLEKEWAGWAGLLLLAAAMVAIDRDRAFPGWWALLPVAGTILLIASGENARANRILSHRALVYIGLISYPFYLWHWPLLVFARIIRFQNEPKVLLSIGLIVAAGVLAHLTYKFIERPLRSGGHLSAKVVSLTILLAVCGGLGLAVYAKDGLPDRFPQEIQKRVIDTGRDGEAAQVCVYGADIRPSAECDGIGPAGAPLVLVWGDSHAFHLIAGLRALQQDRRDFRLARYIAFACVPMVDALAPSPRYCNGANAFARQKIELLRPDTVIIAARWSAYDGTRGYASMDEKRFTRTLEWLKAIGVQHIVVFGQFPHWKLAPSAIPLRNFQFSVFNRPAHIGKLAERDSNYLDAPAFAAEDMVKRVATAEGASFISPSATLCNREGCLITVPDSDGLPISRDDGHLTPAASKFFIAQNAAAIMPEYRKKEPPQ</sequence>
<dbReference type="PANTHER" id="PTHR23028:SF53">
    <property type="entry name" value="ACYL_TRANSF_3 DOMAIN-CONTAINING PROTEIN"/>
    <property type="match status" value="1"/>
</dbReference>
<dbReference type="InterPro" id="IPR043968">
    <property type="entry name" value="SGNH"/>
</dbReference>
<name>A0ABY8BSP5_AFICR</name>
<dbReference type="InterPro" id="IPR002656">
    <property type="entry name" value="Acyl_transf_3_dom"/>
</dbReference>
<feature type="domain" description="Acyltransferase 3" evidence="2">
    <location>
        <begin position="8"/>
        <end position="317"/>
    </location>
</feature>
<keyword evidence="1" id="KW-0812">Transmembrane</keyword>
<dbReference type="RefSeq" id="WP_275248507.1">
    <property type="nucleotide sequence ID" value="NZ_BAABDX010000001.1"/>
</dbReference>
<dbReference type="GO" id="GO:0016746">
    <property type="term" value="F:acyltransferase activity"/>
    <property type="evidence" value="ECO:0007669"/>
    <property type="project" value="UniProtKB-KW"/>
</dbReference>
<proteinExistence type="predicted"/>
<reference evidence="4 5" key="1">
    <citation type="submission" date="2022-11" db="EMBL/GenBank/DDBJ databases">
        <authorList>
            <person name="Siebert D."/>
            <person name="Busche T."/>
            <person name="Saydam E."/>
            <person name="Kalinowski J."/>
            <person name="Ruckert C."/>
            <person name="Blombach B."/>
        </authorList>
    </citation>
    <scope>NUCLEOTIDE SEQUENCE [LARGE SCALE GENOMIC DNA]</scope>
    <source>
        <strain evidence="4 5">DSM 1083</strain>
    </source>
</reference>
<dbReference type="PANTHER" id="PTHR23028">
    <property type="entry name" value="ACETYLTRANSFERASE"/>
    <property type="match status" value="1"/>
</dbReference>
<feature type="transmembrane region" description="Helical" evidence="1">
    <location>
        <begin position="243"/>
        <end position="263"/>
    </location>
</feature>
<dbReference type="Proteomes" id="UP001213907">
    <property type="component" value="Chromosome"/>
</dbReference>
<evidence type="ECO:0000256" key="1">
    <source>
        <dbReference type="SAM" id="Phobius"/>
    </source>
</evidence>
<feature type="transmembrane region" description="Helical" evidence="1">
    <location>
        <begin position="308"/>
        <end position="329"/>
    </location>
</feature>
<organism evidence="4 5">
    <name type="scientific">Afipia carboxydohydrogena</name>
    <name type="common">Pseudomonas carboxydohydrogena</name>
    <dbReference type="NCBI Taxonomy" id="290"/>
    <lineage>
        <taxon>Bacteria</taxon>
        <taxon>Pseudomonadati</taxon>
        <taxon>Pseudomonadota</taxon>
        <taxon>Alphaproteobacteria</taxon>
        <taxon>Hyphomicrobiales</taxon>
        <taxon>Nitrobacteraceae</taxon>
        <taxon>Afipia</taxon>
    </lineage>
</organism>
<evidence type="ECO:0000259" key="2">
    <source>
        <dbReference type="Pfam" id="PF01757"/>
    </source>
</evidence>
<dbReference type="Pfam" id="PF01757">
    <property type="entry name" value="Acyl_transf_3"/>
    <property type="match status" value="1"/>
</dbReference>
<feature type="transmembrane region" description="Helical" evidence="1">
    <location>
        <begin position="186"/>
        <end position="209"/>
    </location>
</feature>
<feature type="transmembrane region" description="Helical" evidence="1">
    <location>
        <begin position="221"/>
        <end position="237"/>
    </location>
</feature>
<keyword evidence="5" id="KW-1185">Reference proteome</keyword>
<keyword evidence="1" id="KW-0472">Membrane</keyword>
<feature type="transmembrane region" description="Helical" evidence="1">
    <location>
        <begin position="161"/>
        <end position="180"/>
    </location>
</feature>
<feature type="transmembrane region" description="Helical" evidence="1">
    <location>
        <begin position="341"/>
        <end position="362"/>
    </location>
</feature>
<evidence type="ECO:0000259" key="3">
    <source>
        <dbReference type="Pfam" id="PF19040"/>
    </source>
</evidence>
<dbReference type="InterPro" id="IPR050879">
    <property type="entry name" value="Acyltransferase_3"/>
</dbReference>
<feature type="domain" description="SGNH" evidence="3">
    <location>
        <begin position="391"/>
        <end position="625"/>
    </location>
</feature>
<accession>A0ABY8BSP5</accession>